<accession>A0AAE0UAH8</accession>
<organism evidence="1 2">
    <name type="scientific">Sordaria brevicollis</name>
    <dbReference type="NCBI Taxonomy" id="83679"/>
    <lineage>
        <taxon>Eukaryota</taxon>
        <taxon>Fungi</taxon>
        <taxon>Dikarya</taxon>
        <taxon>Ascomycota</taxon>
        <taxon>Pezizomycotina</taxon>
        <taxon>Sordariomycetes</taxon>
        <taxon>Sordariomycetidae</taxon>
        <taxon>Sordariales</taxon>
        <taxon>Sordariaceae</taxon>
        <taxon>Sordaria</taxon>
    </lineage>
</organism>
<dbReference type="EMBL" id="JAUTDP010000009">
    <property type="protein sequence ID" value="KAK3396610.1"/>
    <property type="molecule type" value="Genomic_DNA"/>
</dbReference>
<evidence type="ECO:0000313" key="2">
    <source>
        <dbReference type="Proteomes" id="UP001281003"/>
    </source>
</evidence>
<keyword evidence="2" id="KW-1185">Reference proteome</keyword>
<evidence type="ECO:0000313" key="1">
    <source>
        <dbReference type="EMBL" id="KAK3396610.1"/>
    </source>
</evidence>
<name>A0AAE0UAH8_SORBR</name>
<reference evidence="1" key="2">
    <citation type="submission" date="2023-07" db="EMBL/GenBank/DDBJ databases">
        <authorList>
            <consortium name="Lawrence Berkeley National Laboratory"/>
            <person name="Haridas S."/>
            <person name="Hensen N."/>
            <person name="Bonometti L."/>
            <person name="Westerberg I."/>
            <person name="Brannstrom I.O."/>
            <person name="Guillou S."/>
            <person name="Cros-Aarteil S."/>
            <person name="Calhoun S."/>
            <person name="Kuo A."/>
            <person name="Mondo S."/>
            <person name="Pangilinan J."/>
            <person name="Riley R."/>
            <person name="LaButti K."/>
            <person name="Andreopoulos B."/>
            <person name="Lipzen A."/>
            <person name="Chen C."/>
            <person name="Yanf M."/>
            <person name="Daum C."/>
            <person name="Ng V."/>
            <person name="Clum A."/>
            <person name="Steindorff A."/>
            <person name="Ohm R."/>
            <person name="Martin F."/>
            <person name="Silar P."/>
            <person name="Natvig D."/>
            <person name="Lalanne C."/>
            <person name="Gautier V."/>
            <person name="Ament-velasquez S.L."/>
            <person name="Kruys A."/>
            <person name="Hutchinson M.I."/>
            <person name="Powell A.J."/>
            <person name="Barry K."/>
            <person name="Miller A.N."/>
            <person name="Grigoriev I.V."/>
            <person name="Debuchy R."/>
            <person name="Gladieux P."/>
            <person name="Thoren M.H."/>
            <person name="Johannesson H."/>
        </authorList>
    </citation>
    <scope>NUCLEOTIDE SEQUENCE</scope>
    <source>
        <strain evidence="1">FGSC 1904</strain>
    </source>
</reference>
<sequence length="172" mass="19614">MDFRAERAYRACTSRLWVNGVPRTVMFCDGSRQCDGRKGTGSSGGYGILLRDPWATNVEGSDNRERAAAESAAGALPFGFEWREGFGTLHVALQLVETNRPATFLVELFTDSQESWHKIDRSLNCRAERFLMRHIAPVMRAIIWMTWRLRELGCQVKIRSRSLDVLRGNPHR</sequence>
<comment type="caution">
    <text evidence="1">The sequence shown here is derived from an EMBL/GenBank/DDBJ whole genome shotgun (WGS) entry which is preliminary data.</text>
</comment>
<gene>
    <name evidence="1" type="ORF">B0T20DRAFT_442680</name>
</gene>
<protein>
    <recommendedName>
        <fullName evidence="3">RNase H type-1 domain-containing protein</fullName>
    </recommendedName>
</protein>
<reference evidence="1" key="1">
    <citation type="journal article" date="2023" name="Mol. Phylogenet. Evol.">
        <title>Genome-scale phylogeny and comparative genomics of the fungal order Sordariales.</title>
        <authorList>
            <person name="Hensen N."/>
            <person name="Bonometti L."/>
            <person name="Westerberg I."/>
            <person name="Brannstrom I.O."/>
            <person name="Guillou S."/>
            <person name="Cros-Aarteil S."/>
            <person name="Calhoun S."/>
            <person name="Haridas S."/>
            <person name="Kuo A."/>
            <person name="Mondo S."/>
            <person name="Pangilinan J."/>
            <person name="Riley R."/>
            <person name="LaButti K."/>
            <person name="Andreopoulos B."/>
            <person name="Lipzen A."/>
            <person name="Chen C."/>
            <person name="Yan M."/>
            <person name="Daum C."/>
            <person name="Ng V."/>
            <person name="Clum A."/>
            <person name="Steindorff A."/>
            <person name="Ohm R.A."/>
            <person name="Martin F."/>
            <person name="Silar P."/>
            <person name="Natvig D.O."/>
            <person name="Lalanne C."/>
            <person name="Gautier V."/>
            <person name="Ament-Velasquez S.L."/>
            <person name="Kruys A."/>
            <person name="Hutchinson M.I."/>
            <person name="Powell A.J."/>
            <person name="Barry K."/>
            <person name="Miller A.N."/>
            <person name="Grigoriev I.V."/>
            <person name="Debuchy R."/>
            <person name="Gladieux P."/>
            <person name="Hiltunen Thoren M."/>
            <person name="Johannesson H."/>
        </authorList>
    </citation>
    <scope>NUCLEOTIDE SEQUENCE</scope>
    <source>
        <strain evidence="1">FGSC 1904</strain>
    </source>
</reference>
<proteinExistence type="predicted"/>
<evidence type="ECO:0008006" key="3">
    <source>
        <dbReference type="Google" id="ProtNLM"/>
    </source>
</evidence>
<dbReference type="AlphaFoldDB" id="A0AAE0UAH8"/>
<dbReference type="Proteomes" id="UP001281003">
    <property type="component" value="Unassembled WGS sequence"/>
</dbReference>